<dbReference type="PANTHER" id="PTHR31234:SF65">
    <property type="entry name" value="LATE EMBRYOGENESIS ABUNDANT PROTEIN, LEA_2 SUBGROUP"/>
    <property type="match status" value="1"/>
</dbReference>
<proteinExistence type="predicted"/>
<feature type="region of interest" description="Disordered" evidence="5">
    <location>
        <begin position="1"/>
        <end position="27"/>
    </location>
</feature>
<feature type="domain" description="Late embryogenesis abundant protein LEA-2 subgroup" evidence="7">
    <location>
        <begin position="98"/>
        <end position="191"/>
    </location>
</feature>
<gene>
    <name evidence="8" type="ORF">TIFTF001_009898</name>
</gene>
<evidence type="ECO:0000256" key="5">
    <source>
        <dbReference type="SAM" id="MobiDB-lite"/>
    </source>
</evidence>
<evidence type="ECO:0000256" key="1">
    <source>
        <dbReference type="ARBA" id="ARBA00004167"/>
    </source>
</evidence>
<evidence type="ECO:0000256" key="6">
    <source>
        <dbReference type="SAM" id="Phobius"/>
    </source>
</evidence>
<evidence type="ECO:0000256" key="3">
    <source>
        <dbReference type="ARBA" id="ARBA00022989"/>
    </source>
</evidence>
<comment type="caution">
    <text evidence="8">The sequence shown here is derived from an EMBL/GenBank/DDBJ whole genome shotgun (WGS) entry which is preliminary data.</text>
</comment>
<evidence type="ECO:0000256" key="4">
    <source>
        <dbReference type="ARBA" id="ARBA00023136"/>
    </source>
</evidence>
<dbReference type="AlphaFoldDB" id="A0AA88CZC2"/>
<dbReference type="Gene3D" id="2.60.40.1820">
    <property type="match status" value="1"/>
</dbReference>
<organism evidence="8 9">
    <name type="scientific">Ficus carica</name>
    <name type="common">Common fig</name>
    <dbReference type="NCBI Taxonomy" id="3494"/>
    <lineage>
        <taxon>Eukaryota</taxon>
        <taxon>Viridiplantae</taxon>
        <taxon>Streptophyta</taxon>
        <taxon>Embryophyta</taxon>
        <taxon>Tracheophyta</taxon>
        <taxon>Spermatophyta</taxon>
        <taxon>Magnoliopsida</taxon>
        <taxon>eudicotyledons</taxon>
        <taxon>Gunneridae</taxon>
        <taxon>Pentapetalae</taxon>
        <taxon>rosids</taxon>
        <taxon>fabids</taxon>
        <taxon>Rosales</taxon>
        <taxon>Moraceae</taxon>
        <taxon>Ficeae</taxon>
        <taxon>Ficus</taxon>
    </lineage>
</organism>
<keyword evidence="4 6" id="KW-0472">Membrane</keyword>
<keyword evidence="3 6" id="KW-1133">Transmembrane helix</keyword>
<feature type="compositionally biased region" description="Polar residues" evidence="5">
    <location>
        <begin position="1"/>
        <end position="11"/>
    </location>
</feature>
<protein>
    <recommendedName>
        <fullName evidence="7">Late embryogenesis abundant protein LEA-2 subgroup domain-containing protein</fullName>
    </recommendedName>
</protein>
<evidence type="ECO:0000313" key="8">
    <source>
        <dbReference type="EMBL" id="GMN40673.1"/>
    </source>
</evidence>
<dbReference type="Pfam" id="PF03168">
    <property type="entry name" value="LEA_2"/>
    <property type="match status" value="1"/>
</dbReference>
<reference evidence="8" key="1">
    <citation type="submission" date="2023-07" db="EMBL/GenBank/DDBJ databases">
        <title>draft genome sequence of fig (Ficus carica).</title>
        <authorList>
            <person name="Takahashi T."/>
            <person name="Nishimura K."/>
        </authorList>
    </citation>
    <scope>NUCLEOTIDE SEQUENCE</scope>
</reference>
<comment type="subcellular location">
    <subcellularLocation>
        <location evidence="1">Membrane</location>
        <topology evidence="1">Single-pass membrane protein</topology>
    </subcellularLocation>
</comment>
<sequence length="218" mass="23282">MELQSSSSSPPAKNGPPTKPAAAGRSSNRRRSRLCVWSSAVVAAVLVIVIIAVILSQTVFKPRRPVTTVNDVSLKDLDVSLNVGGLSVDVNVTVGVDLTVKNPNKVGFRYGNSTAVLSYRGEQVGEAEIPGGEISAGETEAMNLTLAIMADRLLKRSEVYSDIVAGDLPMNAYTRIPGRVSVLGIFKFHVVSITSCDFVVAVSNRTVSDQRCTYKTKL</sequence>
<dbReference type="InterPro" id="IPR044839">
    <property type="entry name" value="NDR1-like"/>
</dbReference>
<accession>A0AA88CZC2</accession>
<dbReference type="SUPFAM" id="SSF117070">
    <property type="entry name" value="LEA14-like"/>
    <property type="match status" value="1"/>
</dbReference>
<dbReference type="GO" id="GO:0016020">
    <property type="term" value="C:membrane"/>
    <property type="evidence" value="ECO:0007669"/>
    <property type="project" value="UniProtKB-SubCell"/>
</dbReference>
<dbReference type="EMBL" id="BTGU01000011">
    <property type="protein sequence ID" value="GMN40673.1"/>
    <property type="molecule type" value="Genomic_DNA"/>
</dbReference>
<dbReference type="InterPro" id="IPR004864">
    <property type="entry name" value="LEA_2"/>
</dbReference>
<evidence type="ECO:0000256" key="2">
    <source>
        <dbReference type="ARBA" id="ARBA00022692"/>
    </source>
</evidence>
<dbReference type="Proteomes" id="UP001187192">
    <property type="component" value="Unassembled WGS sequence"/>
</dbReference>
<evidence type="ECO:0000313" key="9">
    <source>
        <dbReference type="Proteomes" id="UP001187192"/>
    </source>
</evidence>
<feature type="transmembrane region" description="Helical" evidence="6">
    <location>
        <begin position="34"/>
        <end position="55"/>
    </location>
</feature>
<keyword evidence="9" id="KW-1185">Reference proteome</keyword>
<dbReference type="GO" id="GO:0098542">
    <property type="term" value="P:defense response to other organism"/>
    <property type="evidence" value="ECO:0007669"/>
    <property type="project" value="InterPro"/>
</dbReference>
<evidence type="ECO:0000259" key="7">
    <source>
        <dbReference type="Pfam" id="PF03168"/>
    </source>
</evidence>
<name>A0AA88CZC2_FICCA</name>
<dbReference type="PANTHER" id="PTHR31234">
    <property type="entry name" value="LATE EMBRYOGENESIS ABUNDANT (LEA) HYDROXYPROLINE-RICH GLYCOPROTEIN FAMILY"/>
    <property type="match status" value="1"/>
</dbReference>
<keyword evidence="2 6" id="KW-0812">Transmembrane</keyword>